<dbReference type="Gene3D" id="1.20.910.10">
    <property type="entry name" value="Heme oxygenase-like"/>
    <property type="match status" value="1"/>
</dbReference>
<dbReference type="Proteomes" id="UP000641152">
    <property type="component" value="Unassembled WGS sequence"/>
</dbReference>
<dbReference type="EMBL" id="JACXST010000003">
    <property type="protein sequence ID" value="MBD9363402.1"/>
    <property type="molecule type" value="Genomic_DNA"/>
</dbReference>
<dbReference type="CDD" id="cd19166">
    <property type="entry name" value="HemeO-bac"/>
    <property type="match status" value="1"/>
</dbReference>
<sequence>MKSSDTHPHNSRQAVREALKGATNDYHNRLNQHSLLVGITQPDYSLDKYRKLLSAYYHLYQALEDSLIAFQASQDCQFDYSQRLKLPWICRDLAFLGIDPLKACNIAENALAPQVASMGEYTGVLYVIEGSMLGGQLISRSLEADHGLSGETGACFYRGYGQETGPMWQDFLRFAENLAGDDNQRLAAEHAACQTFQFFIQVLDDYAYS</sequence>
<dbReference type="Pfam" id="PF01126">
    <property type="entry name" value="Heme_oxygenase"/>
    <property type="match status" value="1"/>
</dbReference>
<keyword evidence="2" id="KW-1185">Reference proteome</keyword>
<dbReference type="InterPro" id="IPR016053">
    <property type="entry name" value="Haem_Oase-like"/>
</dbReference>
<comment type="caution">
    <text evidence="1">The sequence shown here is derived from an EMBL/GenBank/DDBJ whole genome shotgun (WGS) entry which is preliminary data.</text>
</comment>
<accession>A0ABR9DJW9</accession>
<dbReference type="InterPro" id="IPR016084">
    <property type="entry name" value="Haem_Oase-like_multi-hlx"/>
</dbReference>
<proteinExistence type="predicted"/>
<dbReference type="SUPFAM" id="SSF48613">
    <property type="entry name" value="Heme oxygenase-like"/>
    <property type="match status" value="1"/>
</dbReference>
<reference evidence="1 2" key="1">
    <citation type="submission" date="2020-09" db="EMBL/GenBank/DDBJ databases">
        <title>Methylomonas albis sp. nov. and Methylomonas fluvii sp. nov.: Two cold-adapted methanotrophs from the River Elbe and an amended description of Methylovulum psychrotolerans strain Eb1.</title>
        <authorList>
            <person name="Bussmann I.K."/>
            <person name="Klings K.-W."/>
            <person name="Warnstedt J."/>
            <person name="Hoppert M."/>
            <person name="Saborowski A."/>
            <person name="Horn F."/>
            <person name="Liebner S."/>
        </authorList>
    </citation>
    <scope>NUCLEOTIDE SEQUENCE [LARGE SCALE GENOMIC DNA]</scope>
    <source>
        <strain evidence="1 2">EbB</strain>
    </source>
</reference>
<protein>
    <submittedName>
        <fullName evidence="1">Biliverdin-producing heme oxygenase</fullName>
    </submittedName>
</protein>
<gene>
    <name evidence="1" type="ORF">EBB_23555</name>
</gene>
<organism evidence="1 2">
    <name type="scientific">Methylomonas fluvii</name>
    <dbReference type="NCBI Taxonomy" id="1854564"/>
    <lineage>
        <taxon>Bacteria</taxon>
        <taxon>Pseudomonadati</taxon>
        <taxon>Pseudomonadota</taxon>
        <taxon>Gammaproteobacteria</taxon>
        <taxon>Methylococcales</taxon>
        <taxon>Methylococcaceae</taxon>
        <taxon>Methylomonas</taxon>
    </lineage>
</organism>
<dbReference type="RefSeq" id="WP_192396082.1">
    <property type="nucleotide sequence ID" value="NZ_CAJHIU010000003.1"/>
</dbReference>
<name>A0ABR9DJW9_9GAMM</name>
<evidence type="ECO:0000313" key="2">
    <source>
        <dbReference type="Proteomes" id="UP000641152"/>
    </source>
</evidence>
<evidence type="ECO:0000313" key="1">
    <source>
        <dbReference type="EMBL" id="MBD9363402.1"/>
    </source>
</evidence>